<sequence length="254" mass="26653">MSDVAPSPRRPRVLVVQHQADCAPAWFGRWLAQAGCDLDVVEPWRSDPSSAALPDDLAGHDGLLVLGGSMGAHDDADVAWLGPVKALVRDAVARRVPTLGICLGHQLVAVALGGRVDRNPAGQTVGLTPVRWTPEAVADPLVGPLASPRRGVHWNDDVVVAEPPGAVALARGADGTLQVARFAETAWGVQLHPEADRAVVEEWAVGDAARHAERGLDQAAVLDEVGSAAAELRAAWEPLALAFAGRCRQPDRVG</sequence>
<protein>
    <submittedName>
        <fullName evidence="2">GMP synthase</fullName>
    </submittedName>
</protein>
<evidence type="ECO:0000259" key="1">
    <source>
        <dbReference type="Pfam" id="PF00117"/>
    </source>
</evidence>
<evidence type="ECO:0000313" key="2">
    <source>
        <dbReference type="EMBL" id="GAA1929241.1"/>
    </source>
</evidence>
<dbReference type="InterPro" id="IPR017926">
    <property type="entry name" value="GATASE"/>
</dbReference>
<name>A0ABP5B3F1_9ACTN</name>
<reference evidence="3" key="1">
    <citation type="journal article" date="2019" name="Int. J. Syst. Evol. Microbiol.">
        <title>The Global Catalogue of Microorganisms (GCM) 10K type strain sequencing project: providing services to taxonomists for standard genome sequencing and annotation.</title>
        <authorList>
            <consortium name="The Broad Institute Genomics Platform"/>
            <consortium name="The Broad Institute Genome Sequencing Center for Infectious Disease"/>
            <person name="Wu L."/>
            <person name="Ma J."/>
        </authorList>
    </citation>
    <scope>NUCLEOTIDE SEQUENCE [LARGE SCALE GENOMIC DNA]</scope>
    <source>
        <strain evidence="3">JCM 14046</strain>
    </source>
</reference>
<dbReference type="PANTHER" id="PTHR42695:SF5">
    <property type="entry name" value="GLUTAMINE AMIDOTRANSFERASE YLR126C-RELATED"/>
    <property type="match status" value="1"/>
</dbReference>
<proteinExistence type="predicted"/>
<comment type="caution">
    <text evidence="2">The sequence shown here is derived from an EMBL/GenBank/DDBJ whole genome shotgun (WGS) entry which is preliminary data.</text>
</comment>
<dbReference type="PANTHER" id="PTHR42695">
    <property type="entry name" value="GLUTAMINE AMIDOTRANSFERASE YLR126C-RELATED"/>
    <property type="match status" value="1"/>
</dbReference>
<dbReference type="PROSITE" id="PS51273">
    <property type="entry name" value="GATASE_TYPE_1"/>
    <property type="match status" value="1"/>
</dbReference>
<organism evidence="2 3">
    <name type="scientific">Nocardioides lentus</name>
    <dbReference type="NCBI Taxonomy" id="338077"/>
    <lineage>
        <taxon>Bacteria</taxon>
        <taxon>Bacillati</taxon>
        <taxon>Actinomycetota</taxon>
        <taxon>Actinomycetes</taxon>
        <taxon>Propionibacteriales</taxon>
        <taxon>Nocardioidaceae</taxon>
        <taxon>Nocardioides</taxon>
    </lineage>
</organism>
<accession>A0ABP5B3F1</accession>
<dbReference type="RefSeq" id="WP_344008836.1">
    <property type="nucleotide sequence ID" value="NZ_BAAAMY010000012.1"/>
</dbReference>
<gene>
    <name evidence="2" type="ORF">GCM10009737_33930</name>
</gene>
<dbReference type="InterPro" id="IPR029062">
    <property type="entry name" value="Class_I_gatase-like"/>
</dbReference>
<dbReference type="CDD" id="cd01741">
    <property type="entry name" value="GATase1_1"/>
    <property type="match status" value="1"/>
</dbReference>
<dbReference type="EMBL" id="BAAAMY010000012">
    <property type="protein sequence ID" value="GAA1929241.1"/>
    <property type="molecule type" value="Genomic_DNA"/>
</dbReference>
<dbReference type="InterPro" id="IPR044992">
    <property type="entry name" value="ChyE-like"/>
</dbReference>
<dbReference type="Proteomes" id="UP001501612">
    <property type="component" value="Unassembled WGS sequence"/>
</dbReference>
<dbReference type="Gene3D" id="3.40.50.880">
    <property type="match status" value="1"/>
</dbReference>
<dbReference type="Pfam" id="PF00117">
    <property type="entry name" value="GATase"/>
    <property type="match status" value="1"/>
</dbReference>
<evidence type="ECO:0000313" key="3">
    <source>
        <dbReference type="Proteomes" id="UP001501612"/>
    </source>
</evidence>
<dbReference type="SUPFAM" id="SSF52317">
    <property type="entry name" value="Class I glutamine amidotransferase-like"/>
    <property type="match status" value="1"/>
</dbReference>
<keyword evidence="3" id="KW-1185">Reference proteome</keyword>
<feature type="domain" description="Glutamine amidotransferase" evidence="1">
    <location>
        <begin position="31"/>
        <end position="196"/>
    </location>
</feature>